<protein>
    <recommendedName>
        <fullName evidence="2">DNA methylase N-4/N-6 domain-containing protein</fullName>
    </recommendedName>
</protein>
<sequence length="166" mass="18790">MGNVRDNSVNLILTDPPHSDRVPYLELSELWNSILGFQSHFGSEIVISNAKERGKTPDIYTRDMNGLIRTSSRIMRDDAFLVMLYNARQEERWAFVAQLIDESDDLEYLGQFPCNYSAGSVVQDNRKGSLKNDIALVFGKPNADSRRLRQLANIPNWSKDVPNNGG</sequence>
<dbReference type="SUPFAM" id="SSF53335">
    <property type="entry name" value="S-adenosyl-L-methionine-dependent methyltransferases"/>
    <property type="match status" value="1"/>
</dbReference>
<proteinExistence type="predicted"/>
<organism evidence="1">
    <name type="scientific">marine sediment metagenome</name>
    <dbReference type="NCBI Taxonomy" id="412755"/>
    <lineage>
        <taxon>unclassified sequences</taxon>
        <taxon>metagenomes</taxon>
        <taxon>ecological metagenomes</taxon>
    </lineage>
</organism>
<evidence type="ECO:0008006" key="2">
    <source>
        <dbReference type="Google" id="ProtNLM"/>
    </source>
</evidence>
<accession>X1J8M8</accession>
<dbReference type="EMBL" id="BARU01031464">
    <property type="protein sequence ID" value="GAH74734.1"/>
    <property type="molecule type" value="Genomic_DNA"/>
</dbReference>
<evidence type="ECO:0000313" key="1">
    <source>
        <dbReference type="EMBL" id="GAH74734.1"/>
    </source>
</evidence>
<dbReference type="InterPro" id="IPR029063">
    <property type="entry name" value="SAM-dependent_MTases_sf"/>
</dbReference>
<reference evidence="1" key="1">
    <citation type="journal article" date="2014" name="Front. Microbiol.">
        <title>High frequency of phylogenetically diverse reductive dehalogenase-homologous genes in deep subseafloor sedimentary metagenomes.</title>
        <authorList>
            <person name="Kawai M."/>
            <person name="Futagami T."/>
            <person name="Toyoda A."/>
            <person name="Takaki Y."/>
            <person name="Nishi S."/>
            <person name="Hori S."/>
            <person name="Arai W."/>
            <person name="Tsubouchi T."/>
            <person name="Morono Y."/>
            <person name="Uchiyama I."/>
            <person name="Ito T."/>
            <person name="Fujiyama A."/>
            <person name="Inagaki F."/>
            <person name="Takami H."/>
        </authorList>
    </citation>
    <scope>NUCLEOTIDE SEQUENCE</scope>
    <source>
        <strain evidence="1">Expedition CK06-06</strain>
    </source>
</reference>
<name>X1J8M8_9ZZZZ</name>
<gene>
    <name evidence="1" type="ORF">S03H2_49759</name>
</gene>
<comment type="caution">
    <text evidence="1">The sequence shown here is derived from an EMBL/GenBank/DDBJ whole genome shotgun (WGS) entry which is preliminary data.</text>
</comment>
<dbReference type="Gene3D" id="3.40.50.150">
    <property type="entry name" value="Vaccinia Virus protein VP39"/>
    <property type="match status" value="1"/>
</dbReference>
<dbReference type="AlphaFoldDB" id="X1J8M8"/>